<protein>
    <submittedName>
        <fullName evidence="2">Mg(2+)/citrate complex secondary transporter</fullName>
    </submittedName>
</protein>
<sequence length="62" mass="6682">MLVFLGFAMVLTFMALIMTKRLTPMVALILVPTIFGLFAGPASASATWSSRPSATWPPRPPC</sequence>
<evidence type="ECO:0000256" key="1">
    <source>
        <dbReference type="SAM" id="MobiDB-lite"/>
    </source>
</evidence>
<gene>
    <name evidence="2" type="primary">citM</name>
    <name evidence="2" type="ORF">CMsap09_15795</name>
</gene>
<accession>A0A251XXY8</accession>
<dbReference type="Proteomes" id="UP000195106">
    <property type="component" value="Unassembled WGS sequence"/>
</dbReference>
<dbReference type="AlphaFoldDB" id="A0A251XXY8"/>
<proteinExistence type="predicted"/>
<organism evidence="2 3">
    <name type="scientific">Clavibacter michiganensis</name>
    <dbReference type="NCBI Taxonomy" id="28447"/>
    <lineage>
        <taxon>Bacteria</taxon>
        <taxon>Bacillati</taxon>
        <taxon>Actinomycetota</taxon>
        <taxon>Actinomycetes</taxon>
        <taxon>Micrococcales</taxon>
        <taxon>Microbacteriaceae</taxon>
        <taxon>Clavibacter</taxon>
    </lineage>
</organism>
<evidence type="ECO:0000313" key="3">
    <source>
        <dbReference type="Proteomes" id="UP000195106"/>
    </source>
</evidence>
<reference evidence="2 3" key="1">
    <citation type="submission" date="2016-08" db="EMBL/GenBank/DDBJ databases">
        <title>Genome sequence of Clavibacter michiganensis spp. strain CASJ009.</title>
        <authorList>
            <person name="Thapa S.P."/>
            <person name="Coaker G."/>
        </authorList>
    </citation>
    <scope>NUCLEOTIDE SEQUENCE [LARGE SCALE GENOMIC DNA]</scope>
    <source>
        <strain evidence="2">CASJ009</strain>
    </source>
</reference>
<comment type="caution">
    <text evidence="2">The sequence shown here is derived from an EMBL/GenBank/DDBJ whole genome shotgun (WGS) entry which is preliminary data.</text>
</comment>
<feature type="region of interest" description="Disordered" evidence="1">
    <location>
        <begin position="43"/>
        <end position="62"/>
    </location>
</feature>
<evidence type="ECO:0000313" key="2">
    <source>
        <dbReference type="EMBL" id="OUE10407.1"/>
    </source>
</evidence>
<dbReference type="EMBL" id="MDHJ01000001">
    <property type="protein sequence ID" value="OUE10407.1"/>
    <property type="molecule type" value="Genomic_DNA"/>
</dbReference>
<name>A0A251XXY8_9MICO</name>
<feature type="compositionally biased region" description="Polar residues" evidence="1">
    <location>
        <begin position="44"/>
        <end position="53"/>
    </location>
</feature>